<gene>
    <name evidence="4" type="ORF">BN12_490007</name>
</gene>
<organism evidence="4 5">
    <name type="scientific">Nostocoides japonicum T1-X7</name>
    <dbReference type="NCBI Taxonomy" id="1194083"/>
    <lineage>
        <taxon>Bacteria</taxon>
        <taxon>Bacillati</taxon>
        <taxon>Actinomycetota</taxon>
        <taxon>Actinomycetes</taxon>
        <taxon>Micrococcales</taxon>
        <taxon>Intrasporangiaceae</taxon>
        <taxon>Nostocoides</taxon>
    </lineage>
</organism>
<feature type="chain" id="PRO_5039090800" evidence="2">
    <location>
        <begin position="18"/>
        <end position="377"/>
    </location>
</feature>
<name>A0A077M5W8_9MICO</name>
<dbReference type="InterPro" id="IPR011041">
    <property type="entry name" value="Quinoprot_gluc/sorb_DH_b-prop"/>
</dbReference>
<comment type="caution">
    <text evidence="4">The sequence shown here is derived from an EMBL/GenBank/DDBJ whole genome shotgun (WGS) entry which is preliminary data.</text>
</comment>
<keyword evidence="5" id="KW-1185">Reference proteome</keyword>
<dbReference type="InterPro" id="IPR011042">
    <property type="entry name" value="6-blade_b-propeller_TolB-like"/>
</dbReference>
<evidence type="ECO:0000313" key="5">
    <source>
        <dbReference type="Proteomes" id="UP000035721"/>
    </source>
</evidence>
<sequence length="377" mass="39496">MPGVLAAAALLVGACTAGSSGGDHSGSSRPVTSTASPTASGPASSTTPTSTAGSRPVSVDVLLTHLEVPWDIAFLPDRTALLTLRDSGEVRHVSADGRTATSLGTVPGVVAEGEGGLLGVAVSPSYASDHTVFLYLTSADDNRVVRARVDGTRLTDVTPVLTGIRKSSFHNGGRIRFGPDGYLYVGTGDAGDTARAQDRDSLNGKILRITRDGKAAPGNPFGNRTWTYGHRNVQGLAWTASGQLYASEFGQDTWDELNRIVAGRDYGWPVVEGFGHDARYANPVAVWSTADASPSGIAVGPDSAVWMAALRGEALWRVTVDGTDARAPQPERFLHGDDGRLRDVTMAPDGSLWVLTSNTFRGTPAADDDRLLRVTLG</sequence>
<feature type="compositionally biased region" description="Low complexity" evidence="1">
    <location>
        <begin position="25"/>
        <end position="55"/>
    </location>
</feature>
<dbReference type="PANTHER" id="PTHR19328:SF13">
    <property type="entry name" value="HIPL1 PROTEIN"/>
    <property type="match status" value="1"/>
</dbReference>
<reference evidence="4 5" key="1">
    <citation type="journal article" date="2013" name="ISME J.">
        <title>A metabolic model for members of the genus Tetrasphaera involved in enhanced biological phosphorus removal.</title>
        <authorList>
            <person name="Kristiansen R."/>
            <person name="Nguyen H.T.T."/>
            <person name="Saunders A.M."/>
            <person name="Nielsen J.L."/>
            <person name="Wimmer R."/>
            <person name="Le V.Q."/>
            <person name="McIlroy S.J."/>
            <person name="Petrovski S."/>
            <person name="Seviour R.J."/>
            <person name="Calteau A."/>
            <person name="Nielsen K.L."/>
            <person name="Nielsen P.H."/>
        </authorList>
    </citation>
    <scope>NUCLEOTIDE SEQUENCE [LARGE SCALE GENOMIC DNA]</scope>
    <source>
        <strain evidence="4 5">T1-X7</strain>
    </source>
</reference>
<dbReference type="EMBL" id="CAJB01000380">
    <property type="protein sequence ID" value="CCH79569.1"/>
    <property type="molecule type" value="Genomic_DNA"/>
</dbReference>
<feature type="signal peptide" evidence="2">
    <location>
        <begin position="1"/>
        <end position="17"/>
    </location>
</feature>
<keyword evidence="2" id="KW-0732">Signal</keyword>
<proteinExistence type="predicted"/>
<protein>
    <submittedName>
        <fullName evidence="4">Putative oxidoreductase</fullName>
    </submittedName>
</protein>
<evidence type="ECO:0000259" key="3">
    <source>
        <dbReference type="Pfam" id="PF07995"/>
    </source>
</evidence>
<feature type="domain" description="Glucose/Sorbosone dehydrogenase" evidence="3">
    <location>
        <begin position="66"/>
        <end position="358"/>
    </location>
</feature>
<dbReference type="Pfam" id="PF07995">
    <property type="entry name" value="GSDH"/>
    <property type="match status" value="1"/>
</dbReference>
<dbReference type="AlphaFoldDB" id="A0A077M5W8"/>
<dbReference type="InterPro" id="IPR012938">
    <property type="entry name" value="Glc/Sorbosone_DH"/>
</dbReference>
<dbReference type="SUPFAM" id="SSF50952">
    <property type="entry name" value="Soluble quinoprotein glucose dehydrogenase"/>
    <property type="match status" value="1"/>
</dbReference>
<feature type="region of interest" description="Disordered" evidence="1">
    <location>
        <begin position="18"/>
        <end position="55"/>
    </location>
</feature>
<dbReference type="STRING" id="1194083.BN12_490007"/>
<accession>A0A077M5W8</accession>
<dbReference type="Proteomes" id="UP000035721">
    <property type="component" value="Unassembled WGS sequence"/>
</dbReference>
<evidence type="ECO:0000313" key="4">
    <source>
        <dbReference type="EMBL" id="CCH79569.1"/>
    </source>
</evidence>
<dbReference type="PANTHER" id="PTHR19328">
    <property type="entry name" value="HEDGEHOG-INTERACTING PROTEIN"/>
    <property type="match status" value="1"/>
</dbReference>
<evidence type="ECO:0000256" key="1">
    <source>
        <dbReference type="SAM" id="MobiDB-lite"/>
    </source>
</evidence>
<dbReference type="Gene3D" id="2.120.10.30">
    <property type="entry name" value="TolB, C-terminal domain"/>
    <property type="match status" value="1"/>
</dbReference>
<evidence type="ECO:0000256" key="2">
    <source>
        <dbReference type="SAM" id="SignalP"/>
    </source>
</evidence>